<evidence type="ECO:0000313" key="4">
    <source>
        <dbReference type="EMBL" id="RAK55913.1"/>
    </source>
</evidence>
<dbReference type="EMBL" id="QFYQ01000001">
    <property type="protein sequence ID" value="RAK55913.1"/>
    <property type="molecule type" value="Genomic_DNA"/>
</dbReference>
<feature type="chain" id="PRO_5016464492" evidence="2">
    <location>
        <begin position="21"/>
        <end position="343"/>
    </location>
</feature>
<dbReference type="RefSeq" id="WP_111529661.1">
    <property type="nucleotide sequence ID" value="NZ_JBHRSG010000003.1"/>
</dbReference>
<dbReference type="OrthoDB" id="7914255at2"/>
<comment type="caution">
    <text evidence="4">The sequence shown here is derived from an EMBL/GenBank/DDBJ whole genome shotgun (WGS) entry which is preliminary data.</text>
</comment>
<feature type="domain" description="Multidrug resistance protein MdtA-like barrel-sandwich hybrid" evidence="3">
    <location>
        <begin position="65"/>
        <end position="203"/>
    </location>
</feature>
<proteinExistence type="inferred from homology"/>
<dbReference type="PANTHER" id="PTHR30469:SF15">
    <property type="entry name" value="HLYD FAMILY OF SECRETION PROTEINS"/>
    <property type="match status" value="1"/>
</dbReference>
<dbReference type="Proteomes" id="UP000249254">
    <property type="component" value="Unassembled WGS sequence"/>
</dbReference>
<gene>
    <name evidence="4" type="ORF">DJ017_16060</name>
</gene>
<sequence length="343" mass="35247">MRLQPIIGAGIALGLGLALSACGGKTEAPPVVAAAATGERLTLQPAVIPDWKPVAAVVTTRRMGEARARIGGTLMRLNVREGDQVREGQVLALVADQRLNLESRGYAAQAAAAQAEAVRAQADYARVKTLYEKGIYAKARLDQAEASNKAALGSFEAARAQAAASAELNAQGAILAPASGRVLKADVPAGAVVSPGQTVVTVTAGEPLLRLEAPEAQARTLHVGDRVRLDGRDLPGPTAEGVIVQVYPAITAGRVTADIAVPGLAADRVGQSVRVMVKVGERSAIVIPSRFVANRYGIDYVRVLDRQGHASDVAVQLAPGPDAGRVEVLSGVGGGDVILAPKG</sequence>
<accession>A0A328ALS6</accession>
<organism evidence="4 5">
    <name type="scientific">Phenylobacterium soli</name>
    <dbReference type="NCBI Taxonomy" id="2170551"/>
    <lineage>
        <taxon>Bacteria</taxon>
        <taxon>Pseudomonadati</taxon>
        <taxon>Pseudomonadota</taxon>
        <taxon>Alphaproteobacteria</taxon>
        <taxon>Caulobacterales</taxon>
        <taxon>Caulobacteraceae</taxon>
        <taxon>Phenylobacterium</taxon>
    </lineage>
</organism>
<reference evidence="5" key="1">
    <citation type="submission" date="2018-05" db="EMBL/GenBank/DDBJ databases">
        <authorList>
            <person name="Li X."/>
        </authorList>
    </citation>
    <scope>NUCLEOTIDE SEQUENCE [LARGE SCALE GENOMIC DNA]</scope>
    <source>
        <strain evidence="5">LX32</strain>
    </source>
</reference>
<keyword evidence="5" id="KW-1185">Reference proteome</keyword>
<dbReference type="AlphaFoldDB" id="A0A328ALS6"/>
<dbReference type="InterPro" id="IPR058625">
    <property type="entry name" value="MdtA-like_BSH"/>
</dbReference>
<name>A0A328ALS6_9CAUL</name>
<keyword evidence="2" id="KW-0732">Signal</keyword>
<comment type="similarity">
    <text evidence="1">Belongs to the membrane fusion protein (MFP) (TC 8.A.1) family.</text>
</comment>
<dbReference type="Gene3D" id="2.40.30.170">
    <property type="match status" value="1"/>
</dbReference>
<evidence type="ECO:0000256" key="2">
    <source>
        <dbReference type="SAM" id="SignalP"/>
    </source>
</evidence>
<dbReference type="Pfam" id="PF25917">
    <property type="entry name" value="BSH_RND"/>
    <property type="match status" value="1"/>
</dbReference>
<dbReference type="GO" id="GO:1990281">
    <property type="term" value="C:efflux pump complex"/>
    <property type="evidence" value="ECO:0007669"/>
    <property type="project" value="TreeGrafter"/>
</dbReference>
<dbReference type="Gene3D" id="2.40.420.20">
    <property type="match status" value="1"/>
</dbReference>
<evidence type="ECO:0000256" key="1">
    <source>
        <dbReference type="ARBA" id="ARBA00009477"/>
    </source>
</evidence>
<dbReference type="InterPro" id="IPR006143">
    <property type="entry name" value="RND_pump_MFP"/>
</dbReference>
<dbReference type="NCBIfam" id="TIGR01730">
    <property type="entry name" value="RND_mfp"/>
    <property type="match status" value="1"/>
</dbReference>
<evidence type="ECO:0000313" key="5">
    <source>
        <dbReference type="Proteomes" id="UP000249254"/>
    </source>
</evidence>
<dbReference type="GO" id="GO:0015562">
    <property type="term" value="F:efflux transmembrane transporter activity"/>
    <property type="evidence" value="ECO:0007669"/>
    <property type="project" value="TreeGrafter"/>
</dbReference>
<feature type="signal peptide" evidence="2">
    <location>
        <begin position="1"/>
        <end position="20"/>
    </location>
</feature>
<dbReference type="PROSITE" id="PS51257">
    <property type="entry name" value="PROKAR_LIPOPROTEIN"/>
    <property type="match status" value="1"/>
</dbReference>
<dbReference type="PANTHER" id="PTHR30469">
    <property type="entry name" value="MULTIDRUG RESISTANCE PROTEIN MDTA"/>
    <property type="match status" value="1"/>
</dbReference>
<dbReference type="SUPFAM" id="SSF111369">
    <property type="entry name" value="HlyD-like secretion proteins"/>
    <property type="match status" value="1"/>
</dbReference>
<evidence type="ECO:0000259" key="3">
    <source>
        <dbReference type="Pfam" id="PF25917"/>
    </source>
</evidence>
<dbReference type="Gene3D" id="1.10.287.470">
    <property type="entry name" value="Helix hairpin bin"/>
    <property type="match status" value="1"/>
</dbReference>
<protein>
    <submittedName>
        <fullName evidence="4">Efflux transporter periplasmic adaptor subunit</fullName>
    </submittedName>
</protein>
<dbReference type="Gene3D" id="2.40.50.100">
    <property type="match status" value="1"/>
</dbReference>